<reference evidence="1" key="1">
    <citation type="submission" date="2018-02" db="EMBL/GenBank/DDBJ databases">
        <title>Rhizophora mucronata_Transcriptome.</title>
        <authorList>
            <person name="Meera S.P."/>
            <person name="Sreeshan A."/>
            <person name="Augustine A."/>
        </authorList>
    </citation>
    <scope>NUCLEOTIDE SEQUENCE</scope>
    <source>
        <tissue evidence="1">Leaf</tissue>
    </source>
</reference>
<proteinExistence type="predicted"/>
<accession>A0A2P2NRJ3</accession>
<sequence>MTMGKLKGKHCLGQVLSLCPGAACRPLSSTPLAVALSSALTWWPRRCPSSSIHLRQAGYYQAVM</sequence>
<name>A0A2P2NRJ3_RHIMU</name>
<protein>
    <submittedName>
        <fullName evidence="1">Uncharacterized protein</fullName>
    </submittedName>
</protein>
<dbReference type="EMBL" id="GGEC01064599">
    <property type="protein sequence ID" value="MBX45083.1"/>
    <property type="molecule type" value="Transcribed_RNA"/>
</dbReference>
<dbReference type="AlphaFoldDB" id="A0A2P2NRJ3"/>
<evidence type="ECO:0000313" key="1">
    <source>
        <dbReference type="EMBL" id="MBX45083.1"/>
    </source>
</evidence>
<organism evidence="1">
    <name type="scientific">Rhizophora mucronata</name>
    <name type="common">Asiatic mangrove</name>
    <dbReference type="NCBI Taxonomy" id="61149"/>
    <lineage>
        <taxon>Eukaryota</taxon>
        <taxon>Viridiplantae</taxon>
        <taxon>Streptophyta</taxon>
        <taxon>Embryophyta</taxon>
        <taxon>Tracheophyta</taxon>
        <taxon>Spermatophyta</taxon>
        <taxon>Magnoliopsida</taxon>
        <taxon>eudicotyledons</taxon>
        <taxon>Gunneridae</taxon>
        <taxon>Pentapetalae</taxon>
        <taxon>rosids</taxon>
        <taxon>fabids</taxon>
        <taxon>Malpighiales</taxon>
        <taxon>Rhizophoraceae</taxon>
        <taxon>Rhizophora</taxon>
    </lineage>
</organism>